<evidence type="ECO:0000256" key="1">
    <source>
        <dbReference type="ARBA" id="ARBA00000900"/>
    </source>
</evidence>
<feature type="transmembrane region" description="Helical" evidence="10">
    <location>
        <begin position="98"/>
        <end position="119"/>
    </location>
</feature>
<dbReference type="AlphaFoldDB" id="A0A6A2X8Q5"/>
<evidence type="ECO:0000256" key="9">
    <source>
        <dbReference type="ARBA" id="ARBA00023136"/>
    </source>
</evidence>
<feature type="transmembrane region" description="Helical" evidence="10">
    <location>
        <begin position="139"/>
        <end position="158"/>
    </location>
</feature>
<keyword evidence="8 10" id="KW-1133">Transmembrane helix</keyword>
<dbReference type="GO" id="GO:0012505">
    <property type="term" value="C:endomembrane system"/>
    <property type="evidence" value="ECO:0007669"/>
    <property type="project" value="UniProtKB-SubCell"/>
</dbReference>
<evidence type="ECO:0000256" key="4">
    <source>
        <dbReference type="ARBA" id="ARBA00012483"/>
    </source>
</evidence>
<dbReference type="PANTHER" id="PTHR33389">
    <property type="entry name" value="FAMILY PROTEIN, PUTATIVE (DUF2921)-RELATED"/>
    <property type="match status" value="1"/>
</dbReference>
<keyword evidence="13" id="KW-1185">Reference proteome</keyword>
<evidence type="ECO:0000256" key="7">
    <source>
        <dbReference type="ARBA" id="ARBA00022786"/>
    </source>
</evidence>
<evidence type="ECO:0000259" key="11">
    <source>
        <dbReference type="Pfam" id="PF11145"/>
    </source>
</evidence>
<evidence type="ECO:0000256" key="2">
    <source>
        <dbReference type="ARBA" id="ARBA00004127"/>
    </source>
</evidence>
<comment type="catalytic activity">
    <reaction evidence="1">
        <text>S-ubiquitinyl-[E2 ubiquitin-conjugating enzyme]-L-cysteine + [acceptor protein]-L-lysine = [E2 ubiquitin-conjugating enzyme]-L-cysteine + N(6)-ubiquitinyl-[acceptor protein]-L-lysine.</text>
        <dbReference type="EC" id="2.3.2.27"/>
    </reaction>
</comment>
<proteinExistence type="predicted"/>
<comment type="subcellular location">
    <subcellularLocation>
        <location evidence="2">Endomembrane system</location>
        <topology evidence="2">Multi-pass membrane protein</topology>
    </subcellularLocation>
</comment>
<dbReference type="Pfam" id="PF11145">
    <property type="entry name" value="DUF2921"/>
    <property type="match status" value="1"/>
</dbReference>
<dbReference type="Proteomes" id="UP000436088">
    <property type="component" value="Unassembled WGS sequence"/>
</dbReference>
<dbReference type="PANTHER" id="PTHR33389:SF20">
    <property type="match status" value="1"/>
</dbReference>
<dbReference type="EC" id="2.3.2.27" evidence="4"/>
<dbReference type="EMBL" id="VEPZ02001470">
    <property type="protein sequence ID" value="KAE8671408.1"/>
    <property type="molecule type" value="Genomic_DNA"/>
</dbReference>
<evidence type="ECO:0000313" key="13">
    <source>
        <dbReference type="Proteomes" id="UP000436088"/>
    </source>
</evidence>
<feature type="domain" description="SWEET-like" evidence="11">
    <location>
        <begin position="11"/>
        <end position="205"/>
    </location>
</feature>
<comment type="caution">
    <text evidence="12">The sequence shown here is derived from an EMBL/GenBank/DDBJ whole genome shotgun (WGS) entry which is preliminary data.</text>
</comment>
<accession>A0A6A2X8Q5</accession>
<evidence type="ECO:0000256" key="10">
    <source>
        <dbReference type="SAM" id="Phobius"/>
    </source>
</evidence>
<keyword evidence="9 10" id="KW-0472">Membrane</keyword>
<protein>
    <recommendedName>
        <fullName evidence="4">RING-type E3 ubiquitin transferase</fullName>
        <ecNumber evidence="4">2.3.2.27</ecNumber>
    </recommendedName>
</protein>
<organism evidence="12 13">
    <name type="scientific">Hibiscus syriacus</name>
    <name type="common">Rose of Sharon</name>
    <dbReference type="NCBI Taxonomy" id="106335"/>
    <lineage>
        <taxon>Eukaryota</taxon>
        <taxon>Viridiplantae</taxon>
        <taxon>Streptophyta</taxon>
        <taxon>Embryophyta</taxon>
        <taxon>Tracheophyta</taxon>
        <taxon>Spermatophyta</taxon>
        <taxon>Magnoliopsida</taxon>
        <taxon>eudicotyledons</taxon>
        <taxon>Gunneridae</taxon>
        <taxon>Pentapetalae</taxon>
        <taxon>rosids</taxon>
        <taxon>malvids</taxon>
        <taxon>Malvales</taxon>
        <taxon>Malvaceae</taxon>
        <taxon>Malvoideae</taxon>
        <taxon>Hibiscus</taxon>
    </lineage>
</organism>
<evidence type="ECO:0000256" key="5">
    <source>
        <dbReference type="ARBA" id="ARBA00022679"/>
    </source>
</evidence>
<evidence type="ECO:0000256" key="8">
    <source>
        <dbReference type="ARBA" id="ARBA00022989"/>
    </source>
</evidence>
<keyword evidence="7" id="KW-0833">Ubl conjugation pathway</keyword>
<keyword evidence="5" id="KW-0808">Transferase</keyword>
<feature type="transmembrane region" description="Helical" evidence="10">
    <location>
        <begin position="180"/>
        <end position="200"/>
    </location>
</feature>
<name>A0A6A2X8Q5_HIBSY</name>
<reference evidence="12" key="1">
    <citation type="submission" date="2019-09" db="EMBL/GenBank/DDBJ databases">
        <title>Draft genome information of white flower Hibiscus syriacus.</title>
        <authorList>
            <person name="Kim Y.-M."/>
        </authorList>
    </citation>
    <scope>NUCLEOTIDE SEQUENCE [LARGE SCALE GENOMIC DNA]</scope>
    <source>
        <strain evidence="12">YM2019G1</strain>
    </source>
</reference>
<sequence length="210" mass="24394">MVPRNHPAYRTLKLLQSFVKALFHLARLFHTERDSRSKTLSQRSSTQRCGSREKRVMLITMAIYAFGFLIWFVAGYNPDVQVQQLNPEKDRHGPRNGQMWQTQMGIMTGFVYFVQDYFLLPQIISNGLMAMPGKSLMEAYYLGLTSVRLVMIFFDYVMDPITQAKVENFDVDSSSNSKRLTFTMVLGPSTMIMCAIRVYIQQNWKHQKHS</sequence>
<evidence type="ECO:0000313" key="12">
    <source>
        <dbReference type="EMBL" id="KAE8671408.1"/>
    </source>
</evidence>
<keyword evidence="6 10" id="KW-0812">Transmembrane</keyword>
<evidence type="ECO:0000256" key="3">
    <source>
        <dbReference type="ARBA" id="ARBA00004906"/>
    </source>
</evidence>
<evidence type="ECO:0000256" key="6">
    <source>
        <dbReference type="ARBA" id="ARBA00022692"/>
    </source>
</evidence>
<dbReference type="InterPro" id="IPR021319">
    <property type="entry name" value="DUF2921"/>
</dbReference>
<dbReference type="GO" id="GO:0061630">
    <property type="term" value="F:ubiquitin protein ligase activity"/>
    <property type="evidence" value="ECO:0007669"/>
    <property type="project" value="UniProtKB-EC"/>
</dbReference>
<gene>
    <name evidence="12" type="ORF">F3Y22_tig00111954pilonHSYRG00063</name>
</gene>
<feature type="transmembrane region" description="Helical" evidence="10">
    <location>
        <begin position="56"/>
        <end position="78"/>
    </location>
</feature>
<comment type="pathway">
    <text evidence="3">Protein modification; protein ubiquitination.</text>
</comment>